<feature type="binding site" evidence="11">
    <location>
        <position position="230"/>
    </location>
    <ligand>
        <name>UTP</name>
        <dbReference type="ChEBI" id="CHEBI:46398"/>
    </ligand>
</feature>
<feature type="binding site" evidence="11">
    <location>
        <begin position="194"/>
        <end position="199"/>
    </location>
    <ligand>
        <name>UTP</name>
        <dbReference type="ChEBI" id="CHEBI:46398"/>
    </ligand>
</feature>
<evidence type="ECO:0000313" key="16">
    <source>
        <dbReference type="Proteomes" id="UP000070069"/>
    </source>
</evidence>
<feature type="binding site" evidence="11">
    <location>
        <position position="19"/>
    </location>
    <ligand>
        <name>CTP</name>
        <dbReference type="ChEBI" id="CHEBI:37563"/>
        <note>allosteric inhibitor</note>
    </ligand>
</feature>
<dbReference type="OrthoDB" id="9801107at2"/>
<feature type="binding site" evidence="11">
    <location>
        <position position="147"/>
    </location>
    <ligand>
        <name>Mg(2+)</name>
        <dbReference type="ChEBI" id="CHEBI:18420"/>
    </ligand>
</feature>
<dbReference type="Proteomes" id="UP000070069">
    <property type="component" value="Unassembled WGS sequence"/>
</dbReference>
<feature type="binding site" evidence="11">
    <location>
        <position position="468"/>
    </location>
    <ligand>
        <name>L-glutamine</name>
        <dbReference type="ChEBI" id="CHEBI:58359"/>
    </ligand>
</feature>
<dbReference type="InterPro" id="IPR033828">
    <property type="entry name" value="GATase1_CTP_Synthase"/>
</dbReference>
<accession>A0A139JQP9</accession>
<evidence type="ECO:0000256" key="11">
    <source>
        <dbReference type="HAMAP-Rule" id="MF_01227"/>
    </source>
</evidence>
<dbReference type="InterPro" id="IPR017926">
    <property type="entry name" value="GATASE"/>
</dbReference>
<dbReference type="GO" id="GO:0042802">
    <property type="term" value="F:identical protein binding"/>
    <property type="evidence" value="ECO:0007669"/>
    <property type="project" value="TreeGrafter"/>
</dbReference>
<dbReference type="PROSITE" id="PS51273">
    <property type="entry name" value="GATASE_TYPE_1"/>
    <property type="match status" value="1"/>
</dbReference>
<comment type="similarity">
    <text evidence="2 11">Belongs to the CTP synthase family.</text>
</comment>
<dbReference type="GO" id="GO:0097268">
    <property type="term" value="C:cytoophidium"/>
    <property type="evidence" value="ECO:0007669"/>
    <property type="project" value="UniProtKB-ARBA"/>
</dbReference>
<feature type="active site" description="Nucleophile; for glutamine hydrolysis" evidence="11">
    <location>
        <position position="389"/>
    </location>
</feature>
<evidence type="ECO:0000259" key="12">
    <source>
        <dbReference type="Pfam" id="PF00117"/>
    </source>
</evidence>
<keyword evidence="17" id="KW-1185">Reference proteome</keyword>
<reference evidence="15 17" key="1">
    <citation type="submission" date="2014-04" db="EMBL/GenBank/DDBJ databases">
        <title>Genome study of Napier grass stunt phytoplasma.</title>
        <authorList>
            <person name="Kawicha P."/>
            <person name="Dickinson M."/>
            <person name="Hodgetts J."/>
        </authorList>
    </citation>
    <scope>NUCLEOTIDE SEQUENCE [LARGE SCALE GENOMIC DNA]</scope>
    <source>
        <strain evidence="15 17">NGS-S10</strain>
    </source>
</reference>
<dbReference type="Gene3D" id="3.40.50.300">
    <property type="entry name" value="P-loop containing nucleotide triphosphate hydrolases"/>
    <property type="match status" value="1"/>
</dbReference>
<dbReference type="PANTHER" id="PTHR11550">
    <property type="entry name" value="CTP SYNTHASE"/>
    <property type="match status" value="1"/>
</dbReference>
<feature type="binding site" evidence="11">
    <location>
        <position position="248"/>
    </location>
    <ligand>
        <name>ATP</name>
        <dbReference type="ChEBI" id="CHEBI:30616"/>
    </ligand>
</feature>
<feature type="binding site" evidence="11">
    <location>
        <position position="19"/>
    </location>
    <ligand>
        <name>UTP</name>
        <dbReference type="ChEBI" id="CHEBI:46398"/>
    </ligand>
</feature>
<dbReference type="GO" id="GO:0005524">
    <property type="term" value="F:ATP binding"/>
    <property type="evidence" value="ECO:0007669"/>
    <property type="project" value="UniProtKB-KW"/>
</dbReference>
<comment type="catalytic activity">
    <reaction evidence="11">
        <text>UTP + NH4(+) + ATP = CTP + ADP + phosphate + 2 H(+)</text>
        <dbReference type="Rhea" id="RHEA:16597"/>
        <dbReference type="ChEBI" id="CHEBI:15378"/>
        <dbReference type="ChEBI" id="CHEBI:28938"/>
        <dbReference type="ChEBI" id="CHEBI:30616"/>
        <dbReference type="ChEBI" id="CHEBI:37563"/>
        <dbReference type="ChEBI" id="CHEBI:43474"/>
        <dbReference type="ChEBI" id="CHEBI:46398"/>
        <dbReference type="ChEBI" id="CHEBI:456216"/>
    </reaction>
</comment>
<dbReference type="HAMAP" id="MF_01227">
    <property type="entry name" value="PyrG"/>
    <property type="match status" value="1"/>
</dbReference>
<dbReference type="SUPFAM" id="SSF52540">
    <property type="entry name" value="P-loop containing nucleoside triphosphate hydrolases"/>
    <property type="match status" value="1"/>
</dbReference>
<comment type="activity regulation">
    <text evidence="11">Allosterically activated by GTP, when glutamine is the substrate; GTP has no effect on the reaction when ammonia is the substrate. The allosteric effector GTP functions by stabilizing the protein conformation that binds the tetrahedral intermediate(s) formed during glutamine hydrolysis. Inhibited by the product CTP, via allosteric rather than competitive inhibition.</text>
</comment>
<dbReference type="Proteomes" id="UP000249343">
    <property type="component" value="Unassembled WGS sequence"/>
</dbReference>
<feature type="binding site" evidence="11">
    <location>
        <begin position="20"/>
        <end position="25"/>
    </location>
    <ligand>
        <name>ATP</name>
        <dbReference type="ChEBI" id="CHEBI:30616"/>
    </ligand>
</feature>
<dbReference type="SUPFAM" id="SSF52317">
    <property type="entry name" value="Class I glutamine amidotransferase-like"/>
    <property type="match status" value="1"/>
</dbReference>
<evidence type="ECO:0000256" key="10">
    <source>
        <dbReference type="ARBA" id="ARBA00047781"/>
    </source>
</evidence>
<feature type="binding site" evidence="11">
    <location>
        <position position="77"/>
    </location>
    <ligand>
        <name>ATP</name>
        <dbReference type="ChEBI" id="CHEBI:30616"/>
    </ligand>
</feature>
<evidence type="ECO:0000256" key="8">
    <source>
        <dbReference type="ARBA" id="ARBA00022962"/>
    </source>
</evidence>
<feature type="binding site" evidence="11">
    <location>
        <begin position="154"/>
        <end position="156"/>
    </location>
    <ligand>
        <name>CTP</name>
        <dbReference type="ChEBI" id="CHEBI:37563"/>
        <note>allosteric inhibitor</note>
    </ligand>
</feature>
<dbReference type="FunFam" id="3.40.50.880:FF:000002">
    <property type="entry name" value="CTP synthase"/>
    <property type="match status" value="1"/>
</dbReference>
<organism evidence="14 16">
    <name type="scientific">Candidatus Phytoplasma oryzae</name>
    <dbReference type="NCBI Taxonomy" id="203274"/>
    <lineage>
        <taxon>Bacteria</taxon>
        <taxon>Bacillati</taxon>
        <taxon>Mycoplasmatota</taxon>
        <taxon>Mollicutes</taxon>
        <taxon>Acholeplasmatales</taxon>
        <taxon>Acholeplasmataceae</taxon>
        <taxon>Candidatus Phytoplasma</taxon>
        <taxon>16SrXI (Rice yellow dwarf group)</taxon>
    </lineage>
</organism>
<name>A0A139JQP9_9MOLU</name>
<evidence type="ECO:0000256" key="9">
    <source>
        <dbReference type="ARBA" id="ARBA00022975"/>
    </source>
</evidence>
<dbReference type="InterPro" id="IPR004468">
    <property type="entry name" value="CTP_synthase"/>
</dbReference>
<evidence type="ECO:0000256" key="1">
    <source>
        <dbReference type="ARBA" id="ARBA00005171"/>
    </source>
</evidence>
<dbReference type="NCBIfam" id="NF003792">
    <property type="entry name" value="PRK05380.1"/>
    <property type="match status" value="1"/>
</dbReference>
<comment type="function">
    <text evidence="11">Catalyzes the ATP-dependent amination of UTP to CTP with either L-glutamine or ammonia as the source of nitrogen. Regulates intracellular CTP levels through interactions with the four ribonucleotide triphosphates.</text>
</comment>
<dbReference type="GO" id="GO:0005829">
    <property type="term" value="C:cytosol"/>
    <property type="evidence" value="ECO:0007669"/>
    <property type="project" value="TreeGrafter"/>
</dbReference>
<dbReference type="NCBIfam" id="TIGR00337">
    <property type="entry name" value="PyrG"/>
    <property type="match status" value="1"/>
</dbReference>
<keyword evidence="3 11" id="KW-0436">Ligase</keyword>
<evidence type="ECO:0000256" key="2">
    <source>
        <dbReference type="ARBA" id="ARBA00007533"/>
    </source>
</evidence>
<dbReference type="InterPro" id="IPR029062">
    <property type="entry name" value="Class_I_gatase-like"/>
</dbReference>
<dbReference type="InterPro" id="IPR027417">
    <property type="entry name" value="P-loop_NTPase"/>
</dbReference>
<comment type="pathway">
    <text evidence="1 11">Pyrimidine metabolism; CTP biosynthesis via de novo pathway; CTP from UDP: step 2/2.</text>
</comment>
<dbReference type="UniPathway" id="UPA00159">
    <property type="reaction ID" value="UER00277"/>
</dbReference>
<dbReference type="InterPro" id="IPR017456">
    <property type="entry name" value="CTP_synthase_N"/>
</dbReference>
<evidence type="ECO:0000313" key="15">
    <source>
        <dbReference type="EMBL" id="RAM57675.1"/>
    </source>
</evidence>
<evidence type="ECO:0000256" key="4">
    <source>
        <dbReference type="ARBA" id="ARBA00022723"/>
    </source>
</evidence>
<feature type="region of interest" description="Amidoligase domain" evidence="11">
    <location>
        <begin position="1"/>
        <end position="273"/>
    </location>
</feature>
<dbReference type="GO" id="GO:0044210">
    <property type="term" value="P:'de novo' CTP biosynthetic process"/>
    <property type="evidence" value="ECO:0007669"/>
    <property type="project" value="UniProtKB-UniRule"/>
</dbReference>
<feature type="binding site" evidence="11">
    <location>
        <position position="77"/>
    </location>
    <ligand>
        <name>Mg(2+)</name>
        <dbReference type="ChEBI" id="CHEBI:18420"/>
    </ligand>
</feature>
<dbReference type="FunFam" id="3.40.50.300:FF:000009">
    <property type="entry name" value="CTP synthase"/>
    <property type="match status" value="1"/>
</dbReference>
<comment type="catalytic activity">
    <reaction evidence="10 11">
        <text>UTP + L-glutamine + ATP + H2O = CTP + L-glutamate + ADP + phosphate + 2 H(+)</text>
        <dbReference type="Rhea" id="RHEA:26426"/>
        <dbReference type="ChEBI" id="CHEBI:15377"/>
        <dbReference type="ChEBI" id="CHEBI:15378"/>
        <dbReference type="ChEBI" id="CHEBI:29985"/>
        <dbReference type="ChEBI" id="CHEBI:30616"/>
        <dbReference type="ChEBI" id="CHEBI:37563"/>
        <dbReference type="ChEBI" id="CHEBI:43474"/>
        <dbReference type="ChEBI" id="CHEBI:46398"/>
        <dbReference type="ChEBI" id="CHEBI:58359"/>
        <dbReference type="ChEBI" id="CHEBI:456216"/>
        <dbReference type="EC" id="6.3.4.2"/>
    </reaction>
</comment>
<dbReference type="PATRIC" id="fig|203274.3.peg.340"/>
<dbReference type="GO" id="GO:0019856">
    <property type="term" value="P:pyrimidine nucleobase biosynthetic process"/>
    <property type="evidence" value="ECO:0007669"/>
    <property type="project" value="TreeGrafter"/>
</dbReference>
<evidence type="ECO:0000256" key="3">
    <source>
        <dbReference type="ARBA" id="ARBA00022598"/>
    </source>
</evidence>
<dbReference type="AlphaFoldDB" id="A0A139JQP9"/>
<dbReference type="CDD" id="cd03113">
    <property type="entry name" value="CTPS_N"/>
    <property type="match status" value="1"/>
</dbReference>
<comment type="miscellaneous">
    <text evidence="11">CTPSs have evolved a hybrid strategy for distinguishing between UTP and CTP. The overlapping regions of the product feedback inhibitory and substrate sites recognize a common feature in both compounds, the triphosphate moiety. To differentiate isosteric substrate and product pyrimidine rings, an additional pocket far from the expected kinase/ligase catalytic site, specifically recognizes the cytosine and ribose portions of the product inhibitor.</text>
</comment>
<feature type="active site" evidence="11">
    <location>
        <position position="519"/>
    </location>
</feature>
<keyword evidence="7 11" id="KW-0460">Magnesium</keyword>
<dbReference type="CDD" id="cd01746">
    <property type="entry name" value="GATase1_CTP_Synthase"/>
    <property type="match status" value="1"/>
</dbReference>
<dbReference type="EMBL" id="LTBM01000003">
    <property type="protein sequence ID" value="KXT29289.1"/>
    <property type="molecule type" value="Genomic_DNA"/>
</dbReference>
<comment type="subunit">
    <text evidence="11">Homotetramer.</text>
</comment>
<feature type="binding site" evidence="11">
    <location>
        <position position="413"/>
    </location>
    <ligand>
        <name>L-glutamine</name>
        <dbReference type="ChEBI" id="CHEBI:58359"/>
    </ligand>
</feature>
<comment type="catalytic activity">
    <reaction evidence="11">
        <text>L-glutamine + H2O = L-glutamate + NH4(+)</text>
        <dbReference type="Rhea" id="RHEA:15889"/>
        <dbReference type="ChEBI" id="CHEBI:15377"/>
        <dbReference type="ChEBI" id="CHEBI:28938"/>
        <dbReference type="ChEBI" id="CHEBI:29985"/>
        <dbReference type="ChEBI" id="CHEBI:58359"/>
    </reaction>
</comment>
<feature type="domain" description="CTP synthase N-terminal" evidence="13">
    <location>
        <begin position="9"/>
        <end position="273"/>
    </location>
</feature>
<feature type="binding site" evidence="11">
    <location>
        <begin position="390"/>
        <end position="393"/>
    </location>
    <ligand>
        <name>L-glutamine</name>
        <dbReference type="ChEBI" id="CHEBI:58359"/>
    </ligand>
</feature>
<feature type="domain" description="Glutamine amidotransferase" evidence="12">
    <location>
        <begin position="311"/>
        <end position="535"/>
    </location>
</feature>
<protein>
    <recommendedName>
        <fullName evidence="11">CTP synthase</fullName>
        <ecNumber evidence="11">6.3.4.2</ecNumber>
    </recommendedName>
    <alternativeName>
        <fullName evidence="11">Cytidine 5'-triphosphate synthase</fullName>
    </alternativeName>
    <alternativeName>
        <fullName evidence="11">Cytidine triphosphate synthetase</fullName>
        <shortName evidence="11">CTP synthetase</shortName>
        <shortName evidence="11">CTPS</shortName>
    </alternativeName>
    <alternativeName>
        <fullName evidence="11">UTP--ammonia ligase</fullName>
    </alternativeName>
</protein>
<reference evidence="14 16" key="2">
    <citation type="submission" date="2016-02" db="EMBL/GenBank/DDBJ databases">
        <title>A draft genome sequence of Candidatus Phytoplasma oryzae strain Mbita1, the causative agent of Napier Grass stunt disease in Kenya.</title>
        <authorList>
            <person name="Fischer A."/>
            <person name="Santa-Cruz I."/>
            <person name="Wambua L."/>
            <person name="Olds C."/>
            <person name="Midega C."/>
            <person name="Dickinson M."/>
            <person name="Kawicha P."/>
            <person name="Khan Z."/>
            <person name="Masiga D."/>
            <person name="Jores J."/>
            <person name="Bernd S."/>
        </authorList>
    </citation>
    <scope>NUCLEOTIDE SEQUENCE [LARGE SCALE GENOMIC DNA]</scope>
    <source>
        <strain evidence="14">Mbita1</strain>
    </source>
</reference>
<evidence type="ECO:0000256" key="7">
    <source>
        <dbReference type="ARBA" id="ARBA00022842"/>
    </source>
</evidence>
<evidence type="ECO:0000259" key="13">
    <source>
        <dbReference type="Pfam" id="PF06418"/>
    </source>
</evidence>
<sequence length="551" mass="63109">MHKQKKETKFIFITGGVVSGLGKGIISAALGQILKKRGFKIFMQKLDPYINVDSGTMSPFQHGEVFVTNDGAETDLDLGHYERFLDENLTRFSNITAGQIYQSVINKERGGKYLGKTVQVIPHITNEIKNKILQTSLLEKYDIIIVEIGGTVGDIESLPFLESIRQIRHDLGFNNTIFIHNTLVPFLTNSDEIKTKPTQHSIKELRSLGIQPQILILRSEKKISQQIKQKISILCDVKEEAIFENTNVNILYEIIVNLHKQKIDDLILKHFNIQKNLKKKDILKWQELIDKINSLKNKIKIALVGKYVSFHDAYLSTTEALRHAAHYYDTQIEIKWIDSEKINDSNVKTELIDCDGVLVAGGFGNKGILGKIISIQYVRENNIPFFGICLGMQTAIIEFARNVLKLKQANSTEIDPHTNIPVIWKKDEENKILGGTLRLGLLPCLLRKNTKSFQCFKKDIIYERHRHRYIFNEKYLPLFKNDKNFLISASGGLKSDKDLVEIIELKNHNWFVGVQFHPEFLSRPFNPHPLFKGFILASLQKSLLKNKKVCF</sequence>
<feature type="binding site" evidence="11">
    <location>
        <position position="230"/>
    </location>
    <ligand>
        <name>CTP</name>
        <dbReference type="ChEBI" id="CHEBI:37563"/>
        <note>allosteric inhibitor</note>
    </ligand>
</feature>
<feature type="binding site" evidence="11">
    <location>
        <position position="362"/>
    </location>
    <ligand>
        <name>L-glutamine</name>
        <dbReference type="ChEBI" id="CHEBI:58359"/>
    </ligand>
</feature>
<proteinExistence type="inferred from homology"/>
<keyword evidence="9 11" id="KW-0665">Pyrimidine biosynthesis</keyword>
<dbReference type="Gene3D" id="3.40.50.880">
    <property type="match status" value="1"/>
</dbReference>
<comment type="caution">
    <text evidence="11">Lacks conserved residue(s) required for the propagation of feature annotation.</text>
</comment>
<evidence type="ECO:0000256" key="6">
    <source>
        <dbReference type="ARBA" id="ARBA00022840"/>
    </source>
</evidence>
<keyword evidence="6 11" id="KW-0067">ATP-binding</keyword>
<dbReference type="GO" id="GO:0046872">
    <property type="term" value="F:metal ion binding"/>
    <property type="evidence" value="ECO:0007669"/>
    <property type="project" value="UniProtKB-KW"/>
</dbReference>
<gene>
    <name evidence="11 14" type="primary">pyrG</name>
    <name evidence="14" type="ORF">AXA84_0183</name>
    <name evidence="15" type="ORF">DH96_02160</name>
</gene>
<dbReference type="GO" id="GO:0003883">
    <property type="term" value="F:CTP synthase activity"/>
    <property type="evidence" value="ECO:0007669"/>
    <property type="project" value="UniProtKB-UniRule"/>
</dbReference>
<keyword evidence="8 11" id="KW-0315">Glutamine amidotransferase</keyword>
<dbReference type="EC" id="6.3.4.2" evidence="11"/>
<dbReference type="Pfam" id="PF00117">
    <property type="entry name" value="GATase"/>
    <property type="match status" value="1"/>
</dbReference>
<evidence type="ECO:0000256" key="5">
    <source>
        <dbReference type="ARBA" id="ARBA00022741"/>
    </source>
</evidence>
<dbReference type="Pfam" id="PF06418">
    <property type="entry name" value="CTP_synth_N"/>
    <property type="match status" value="1"/>
</dbReference>
<keyword evidence="5 11" id="KW-0547">Nucleotide-binding</keyword>
<comment type="caution">
    <text evidence="14">The sequence shown here is derived from an EMBL/GenBank/DDBJ whole genome shotgun (WGS) entry which is preliminary data.</text>
</comment>
<dbReference type="RefSeq" id="WP_066540191.1">
    <property type="nucleotide sequence ID" value="NZ_JHUK01000005.1"/>
</dbReference>
<dbReference type="PANTHER" id="PTHR11550:SF0">
    <property type="entry name" value="CTP SYNTHASE-RELATED"/>
    <property type="match status" value="1"/>
</dbReference>
<dbReference type="EMBL" id="JHUK01000005">
    <property type="protein sequence ID" value="RAM57675.1"/>
    <property type="molecule type" value="Genomic_DNA"/>
</dbReference>
<evidence type="ECO:0000313" key="14">
    <source>
        <dbReference type="EMBL" id="KXT29289.1"/>
    </source>
</evidence>
<feature type="binding site" evidence="11">
    <location>
        <begin position="194"/>
        <end position="199"/>
    </location>
    <ligand>
        <name>CTP</name>
        <dbReference type="ChEBI" id="CHEBI:37563"/>
        <note>allosteric inhibitor</note>
    </ligand>
</feature>
<feature type="active site" evidence="11">
    <location>
        <position position="517"/>
    </location>
</feature>
<evidence type="ECO:0000313" key="17">
    <source>
        <dbReference type="Proteomes" id="UP000249343"/>
    </source>
</evidence>
<keyword evidence="4 11" id="KW-0479">Metal-binding</keyword>